<dbReference type="GO" id="GO:0071555">
    <property type="term" value="P:cell wall organization"/>
    <property type="evidence" value="ECO:0007669"/>
    <property type="project" value="UniProtKB-KW"/>
</dbReference>
<feature type="domain" description="N-acetyltransferase" evidence="7">
    <location>
        <begin position="170"/>
        <end position="331"/>
    </location>
</feature>
<comment type="similarity">
    <text evidence="1">Belongs to the FemABX family.</text>
</comment>
<dbReference type="InterPro" id="IPR016181">
    <property type="entry name" value="Acyl_CoA_acyltransferase"/>
</dbReference>
<dbReference type="InterPro" id="IPR003447">
    <property type="entry name" value="FEMABX"/>
</dbReference>
<dbReference type="GO" id="GO:0009252">
    <property type="term" value="P:peptidoglycan biosynthetic process"/>
    <property type="evidence" value="ECO:0007669"/>
    <property type="project" value="UniProtKB-KW"/>
</dbReference>
<evidence type="ECO:0000256" key="3">
    <source>
        <dbReference type="ARBA" id="ARBA00022960"/>
    </source>
</evidence>
<dbReference type="PROSITE" id="PS51191">
    <property type="entry name" value="FEMABX"/>
    <property type="match status" value="1"/>
</dbReference>
<accession>A0A2H0BFF0</accession>
<dbReference type="SUPFAM" id="SSF55729">
    <property type="entry name" value="Acyl-CoA N-acyltransferases (Nat)"/>
    <property type="match status" value="2"/>
</dbReference>
<keyword evidence="5" id="KW-0012">Acyltransferase</keyword>
<dbReference type="PANTHER" id="PTHR36174">
    <property type="entry name" value="LIPID II:GLYCINE GLYCYLTRANSFERASE"/>
    <property type="match status" value="1"/>
</dbReference>
<dbReference type="Gene3D" id="3.40.630.30">
    <property type="match status" value="1"/>
</dbReference>
<keyword evidence="3" id="KW-0133">Cell shape</keyword>
<comment type="caution">
    <text evidence="8">The sequence shown here is derived from an EMBL/GenBank/DDBJ whole genome shotgun (WGS) entry which is preliminary data.</text>
</comment>
<dbReference type="InterPro" id="IPR050644">
    <property type="entry name" value="PG_Glycine_Bridge_Synth"/>
</dbReference>
<dbReference type="PROSITE" id="PS51186">
    <property type="entry name" value="GNAT"/>
    <property type="match status" value="1"/>
</dbReference>
<evidence type="ECO:0000256" key="5">
    <source>
        <dbReference type="ARBA" id="ARBA00023315"/>
    </source>
</evidence>
<dbReference type="Pfam" id="PF02388">
    <property type="entry name" value="FemAB"/>
    <property type="match status" value="1"/>
</dbReference>
<evidence type="ECO:0000313" key="8">
    <source>
        <dbReference type="EMBL" id="PIP56393.1"/>
    </source>
</evidence>
<dbReference type="InterPro" id="IPR000182">
    <property type="entry name" value="GNAT_dom"/>
</dbReference>
<evidence type="ECO:0000259" key="7">
    <source>
        <dbReference type="PROSITE" id="PS51186"/>
    </source>
</evidence>
<dbReference type="AlphaFoldDB" id="A0A2H0BFF0"/>
<reference evidence="8 9" key="1">
    <citation type="submission" date="2017-09" db="EMBL/GenBank/DDBJ databases">
        <title>Depth-based differentiation of microbial function through sediment-hosted aquifers and enrichment of novel symbionts in the deep terrestrial subsurface.</title>
        <authorList>
            <person name="Probst A.J."/>
            <person name="Ladd B."/>
            <person name="Jarett J.K."/>
            <person name="Geller-Mcgrath D.E."/>
            <person name="Sieber C.M."/>
            <person name="Emerson J.B."/>
            <person name="Anantharaman K."/>
            <person name="Thomas B.C."/>
            <person name="Malmstrom R."/>
            <person name="Stieglmeier M."/>
            <person name="Klingl A."/>
            <person name="Woyke T."/>
            <person name="Ryan C.M."/>
            <person name="Banfield J.F."/>
        </authorList>
    </citation>
    <scope>NUCLEOTIDE SEQUENCE [LARGE SCALE GENOMIC DNA]</scope>
    <source>
        <strain evidence="8">CG22_combo_CG10-13_8_21_14_all_39_12</strain>
    </source>
</reference>
<gene>
    <name evidence="8" type="ORF">COX05_03240</name>
</gene>
<evidence type="ECO:0000256" key="6">
    <source>
        <dbReference type="ARBA" id="ARBA00023316"/>
    </source>
</evidence>
<dbReference type="Proteomes" id="UP000228495">
    <property type="component" value="Unassembled WGS sequence"/>
</dbReference>
<keyword evidence="6" id="KW-0961">Cell wall biogenesis/degradation</keyword>
<dbReference type="GO" id="GO:0008360">
    <property type="term" value="P:regulation of cell shape"/>
    <property type="evidence" value="ECO:0007669"/>
    <property type="project" value="UniProtKB-KW"/>
</dbReference>
<dbReference type="GO" id="GO:0016755">
    <property type="term" value="F:aminoacyltransferase activity"/>
    <property type="evidence" value="ECO:0007669"/>
    <property type="project" value="InterPro"/>
</dbReference>
<proteinExistence type="inferred from homology"/>
<dbReference type="GO" id="GO:0016747">
    <property type="term" value="F:acyltransferase activity, transferring groups other than amino-acyl groups"/>
    <property type="evidence" value="ECO:0007669"/>
    <property type="project" value="InterPro"/>
</dbReference>
<organism evidence="8 9">
    <name type="scientific">candidate division WWE3 bacterium CG22_combo_CG10-13_8_21_14_all_39_12</name>
    <dbReference type="NCBI Taxonomy" id="1975094"/>
    <lineage>
        <taxon>Bacteria</taxon>
        <taxon>Katanobacteria</taxon>
    </lineage>
</organism>
<sequence length="339" mass="39804">MLTVHDVTNKNEWRALVCSHNPQSMLQAWNWGDFEESQGHTVLRLGLYDDDQLVGANLCVVVKSRRANYIVSHAGPTIDWEDKAQFNAFHTHILEYAQKENLDFMRFRAPLIHDDQKIKEYISMGYRKAPMYFNAEYTMTLDLTQSEDELLSSMRKNTRYYVRKAQKQGVTVRISTDVSDLCKLFDVYNETVKRQGFVSYDKQFFIDEFEAFNKDGLIEILIAEHKGRVHAASLLVFYDQMAFYHHSGSTNEYGDEHAQYALQWALIKRAKERGAKTYDFWGVAPTDNPNHPRAGLTFFKKGFGGKRVRWMNTLDYPIKVWKYWPMWIYVKLERLKKGL</sequence>
<evidence type="ECO:0000313" key="9">
    <source>
        <dbReference type="Proteomes" id="UP000228495"/>
    </source>
</evidence>
<keyword evidence="2" id="KW-0808">Transferase</keyword>
<protein>
    <recommendedName>
        <fullName evidence="7">N-acetyltransferase domain-containing protein</fullName>
    </recommendedName>
</protein>
<evidence type="ECO:0000256" key="1">
    <source>
        <dbReference type="ARBA" id="ARBA00009943"/>
    </source>
</evidence>
<evidence type="ECO:0000256" key="2">
    <source>
        <dbReference type="ARBA" id="ARBA00022679"/>
    </source>
</evidence>
<evidence type="ECO:0000256" key="4">
    <source>
        <dbReference type="ARBA" id="ARBA00022984"/>
    </source>
</evidence>
<dbReference type="EMBL" id="PCSU01000056">
    <property type="protein sequence ID" value="PIP56393.1"/>
    <property type="molecule type" value="Genomic_DNA"/>
</dbReference>
<name>A0A2H0BFF0_UNCKA</name>
<keyword evidence="4" id="KW-0573">Peptidoglycan synthesis</keyword>
<dbReference type="PANTHER" id="PTHR36174:SF1">
    <property type="entry name" value="LIPID II:GLYCINE GLYCYLTRANSFERASE"/>
    <property type="match status" value="1"/>
</dbReference>